<dbReference type="CDD" id="cd00419">
    <property type="entry name" value="Ferrochelatase_C"/>
    <property type="match status" value="1"/>
</dbReference>
<comment type="similarity">
    <text evidence="1 7 8">Belongs to the ferrochelatase family.</text>
</comment>
<dbReference type="OrthoDB" id="9809741at2"/>
<dbReference type="InterPro" id="IPR033644">
    <property type="entry name" value="Ferrochelatase_C"/>
</dbReference>
<keyword evidence="5 7" id="KW-0627">Porphyrin biosynthesis</keyword>
<evidence type="ECO:0000256" key="6">
    <source>
        <dbReference type="ARBA" id="ARBA00024536"/>
    </source>
</evidence>
<evidence type="ECO:0000256" key="2">
    <source>
        <dbReference type="ARBA" id="ARBA00023004"/>
    </source>
</evidence>
<dbReference type="InterPro" id="IPR019772">
    <property type="entry name" value="Ferrochelatase_AS"/>
</dbReference>
<dbReference type="HAMAP" id="MF_00323">
    <property type="entry name" value="Ferrochelatase"/>
    <property type="match status" value="1"/>
</dbReference>
<proteinExistence type="inferred from homology"/>
<evidence type="ECO:0000256" key="1">
    <source>
        <dbReference type="ARBA" id="ARBA00007718"/>
    </source>
</evidence>
<dbReference type="RefSeq" id="WP_084275698.1">
    <property type="nucleotide sequence ID" value="NZ_AP026671.1"/>
</dbReference>
<comment type="subcellular location">
    <subcellularLocation>
        <location evidence="7 8">Cytoplasm</location>
    </subcellularLocation>
</comment>
<dbReference type="GO" id="GO:0006783">
    <property type="term" value="P:heme biosynthetic process"/>
    <property type="evidence" value="ECO:0007669"/>
    <property type="project" value="UniProtKB-UniRule"/>
</dbReference>
<organism evidence="9 10">
    <name type="scientific">Nitratiruptor tergarcus DSM 16512</name>
    <dbReference type="NCBI Taxonomy" id="1069081"/>
    <lineage>
        <taxon>Bacteria</taxon>
        <taxon>Pseudomonadati</taxon>
        <taxon>Campylobacterota</taxon>
        <taxon>Epsilonproteobacteria</taxon>
        <taxon>Nautiliales</taxon>
        <taxon>Nitratiruptoraceae</taxon>
        <taxon>Nitratiruptor</taxon>
    </lineage>
</organism>
<dbReference type="GO" id="GO:0005737">
    <property type="term" value="C:cytoplasm"/>
    <property type="evidence" value="ECO:0007669"/>
    <property type="project" value="UniProtKB-SubCell"/>
</dbReference>
<accession>A0A1W1WUR2</accession>
<keyword evidence="3 7" id="KW-0350">Heme biosynthesis</keyword>
<dbReference type="NCBIfam" id="TIGR00109">
    <property type="entry name" value="hemH"/>
    <property type="match status" value="1"/>
</dbReference>
<dbReference type="PROSITE" id="PS00534">
    <property type="entry name" value="FERROCHELATASE"/>
    <property type="match status" value="1"/>
</dbReference>
<keyword evidence="7" id="KW-0479">Metal-binding</keyword>
<dbReference type="InterPro" id="IPR033659">
    <property type="entry name" value="Ferrochelatase_N"/>
</dbReference>
<keyword evidence="4 7" id="KW-0456">Lyase</keyword>
<dbReference type="AlphaFoldDB" id="A0A1W1WUR2"/>
<dbReference type="EC" id="4.98.1.1" evidence="7 8"/>
<dbReference type="GO" id="GO:0046872">
    <property type="term" value="F:metal ion binding"/>
    <property type="evidence" value="ECO:0007669"/>
    <property type="project" value="UniProtKB-KW"/>
</dbReference>
<comment type="function">
    <text evidence="7 8">Catalyzes the ferrous insertion into protoporphyrin IX.</text>
</comment>
<evidence type="ECO:0000256" key="3">
    <source>
        <dbReference type="ARBA" id="ARBA00023133"/>
    </source>
</evidence>
<evidence type="ECO:0000256" key="8">
    <source>
        <dbReference type="RuleBase" id="RU000607"/>
    </source>
</evidence>
<keyword evidence="7 8" id="KW-0963">Cytoplasm</keyword>
<comment type="pathway">
    <text evidence="7 8">Porphyrin-containing compound metabolism; protoheme biosynthesis; protoheme from protoporphyrin-IX: step 1/1.</text>
</comment>
<evidence type="ECO:0000256" key="7">
    <source>
        <dbReference type="HAMAP-Rule" id="MF_00323"/>
    </source>
</evidence>
<evidence type="ECO:0000256" key="4">
    <source>
        <dbReference type="ARBA" id="ARBA00023239"/>
    </source>
</evidence>
<dbReference type="STRING" id="1069081.SAMN05660197_1281"/>
<dbReference type="CDD" id="cd03411">
    <property type="entry name" value="Ferrochelatase_N"/>
    <property type="match status" value="1"/>
</dbReference>
<evidence type="ECO:0000313" key="9">
    <source>
        <dbReference type="EMBL" id="SMC09473.1"/>
    </source>
</evidence>
<dbReference type="PANTHER" id="PTHR11108">
    <property type="entry name" value="FERROCHELATASE"/>
    <property type="match status" value="1"/>
</dbReference>
<keyword evidence="10" id="KW-1185">Reference proteome</keyword>
<dbReference type="Pfam" id="PF00762">
    <property type="entry name" value="Ferrochelatase"/>
    <property type="match status" value="1"/>
</dbReference>
<comment type="catalytic activity">
    <reaction evidence="6">
        <text>Fe-coproporphyrin III + 2 H(+) = coproporphyrin III + Fe(2+)</text>
        <dbReference type="Rhea" id="RHEA:49572"/>
        <dbReference type="ChEBI" id="CHEBI:15378"/>
        <dbReference type="ChEBI" id="CHEBI:29033"/>
        <dbReference type="ChEBI" id="CHEBI:68438"/>
        <dbReference type="ChEBI" id="CHEBI:131725"/>
        <dbReference type="EC" id="4.99.1.9"/>
    </reaction>
    <physiologicalReaction direction="right-to-left" evidence="6">
        <dbReference type="Rhea" id="RHEA:49574"/>
    </physiologicalReaction>
</comment>
<protein>
    <recommendedName>
        <fullName evidence="7 8">Ferrochelatase</fullName>
        <ecNumber evidence="7 8">4.98.1.1</ecNumber>
    </recommendedName>
    <alternativeName>
        <fullName evidence="7">Heme synthase</fullName>
    </alternativeName>
    <alternativeName>
        <fullName evidence="7">Protoheme ferro-lyase</fullName>
    </alternativeName>
</protein>
<evidence type="ECO:0000256" key="5">
    <source>
        <dbReference type="ARBA" id="ARBA00023244"/>
    </source>
</evidence>
<dbReference type="SUPFAM" id="SSF53800">
    <property type="entry name" value="Chelatase"/>
    <property type="match status" value="1"/>
</dbReference>
<dbReference type="UniPathway" id="UPA00252">
    <property type="reaction ID" value="UER00325"/>
</dbReference>
<dbReference type="Proteomes" id="UP000192602">
    <property type="component" value="Unassembled WGS sequence"/>
</dbReference>
<keyword evidence="2 7" id="KW-0408">Iron</keyword>
<dbReference type="EMBL" id="FWWZ01000001">
    <property type="protein sequence ID" value="SMC09473.1"/>
    <property type="molecule type" value="Genomic_DNA"/>
</dbReference>
<dbReference type="GO" id="GO:0004325">
    <property type="term" value="F:ferrochelatase activity"/>
    <property type="evidence" value="ECO:0007669"/>
    <property type="project" value="UniProtKB-UniRule"/>
</dbReference>
<feature type="binding site" evidence="7">
    <location>
        <position position="265"/>
    </location>
    <ligand>
        <name>Fe(2+)</name>
        <dbReference type="ChEBI" id="CHEBI:29033"/>
    </ligand>
</feature>
<dbReference type="Gene3D" id="3.40.50.1400">
    <property type="match status" value="2"/>
</dbReference>
<reference evidence="10" key="1">
    <citation type="submission" date="2017-04" db="EMBL/GenBank/DDBJ databases">
        <authorList>
            <person name="Varghese N."/>
            <person name="Submissions S."/>
        </authorList>
    </citation>
    <scope>NUCLEOTIDE SEQUENCE [LARGE SCALE GENOMIC DNA]</scope>
    <source>
        <strain evidence="10">DSM 16512</strain>
    </source>
</reference>
<feature type="binding site" evidence="7">
    <location>
        <position position="187"/>
    </location>
    <ligand>
        <name>Fe(2+)</name>
        <dbReference type="ChEBI" id="CHEBI:29033"/>
    </ligand>
</feature>
<sequence>MNAMVLLNMGGPNNLEEVELFLRNMFNDDNILPIKNRLLRKFIAFMITQGRKKEARSNYEKLGGASPLNFYTDKLIGKLRTHIPDVYITKAMRYTPPFAKDAIKELVAHGIKEVYLVPLYPHYSTTTTKSSLEDFYNTAKGLGYHARFHDIANFYENRLFNEAIIQRIEEALAGESASEFELIFSTHSLPQKIIAKGDPYLYEVTEHTEILKNMLGKRFAGYHLAFQSKLGPVKWLEPSLEEKLKELKGKKVLIYPISFILDNSETEFELHIEYKEIAKELGIKEYRVAQCVNDSALFVEALGDIYKRM</sequence>
<dbReference type="InterPro" id="IPR001015">
    <property type="entry name" value="Ferrochelatase"/>
</dbReference>
<comment type="catalytic activity">
    <reaction evidence="7 8">
        <text>heme b + 2 H(+) = protoporphyrin IX + Fe(2+)</text>
        <dbReference type="Rhea" id="RHEA:22584"/>
        <dbReference type="ChEBI" id="CHEBI:15378"/>
        <dbReference type="ChEBI" id="CHEBI:29033"/>
        <dbReference type="ChEBI" id="CHEBI:57306"/>
        <dbReference type="ChEBI" id="CHEBI:60344"/>
        <dbReference type="EC" id="4.98.1.1"/>
    </reaction>
</comment>
<evidence type="ECO:0000313" key="10">
    <source>
        <dbReference type="Proteomes" id="UP000192602"/>
    </source>
</evidence>
<dbReference type="PANTHER" id="PTHR11108:SF1">
    <property type="entry name" value="FERROCHELATASE, MITOCHONDRIAL"/>
    <property type="match status" value="1"/>
</dbReference>
<name>A0A1W1WUR2_9BACT</name>
<gene>
    <name evidence="7" type="primary">hemH</name>
    <name evidence="9" type="ORF">SAMN05660197_1281</name>
</gene>